<dbReference type="EC" id="2.2.1.6" evidence="12"/>
<proteinExistence type="inferred from homology"/>
<dbReference type="EMBL" id="CAADIC010000003">
    <property type="protein sequence ID" value="VFR24033.1"/>
    <property type="molecule type" value="Genomic_DNA"/>
</dbReference>
<dbReference type="PANTHER" id="PTHR18968">
    <property type="entry name" value="THIAMINE PYROPHOSPHATE ENZYMES"/>
    <property type="match status" value="1"/>
</dbReference>
<dbReference type="PROSITE" id="PS00187">
    <property type="entry name" value="TPP_ENZYMES"/>
    <property type="match status" value="1"/>
</dbReference>
<feature type="domain" description="Thiamine pyrophosphate enzyme central" evidence="7">
    <location>
        <begin position="196"/>
        <end position="330"/>
    </location>
</feature>
<dbReference type="InterPro" id="IPR012001">
    <property type="entry name" value="Thiamin_PyroP_enz_TPP-bd_dom"/>
</dbReference>
<dbReference type="EMBL" id="CAADIJ010000028">
    <property type="protein sequence ID" value="VFR88314.1"/>
    <property type="molecule type" value="Genomic_DNA"/>
</dbReference>
<evidence type="ECO:0000259" key="7">
    <source>
        <dbReference type="Pfam" id="PF00205"/>
    </source>
</evidence>
<evidence type="ECO:0000256" key="2">
    <source>
        <dbReference type="ARBA" id="ARBA00001964"/>
    </source>
</evidence>
<feature type="domain" description="Thiamine pyrophosphate enzyme TPP-binding" evidence="8">
    <location>
        <begin position="393"/>
        <end position="541"/>
    </location>
</feature>
<keyword evidence="4" id="KW-0479">Metal-binding</keyword>
<evidence type="ECO:0000313" key="10">
    <source>
        <dbReference type="EMBL" id="VFR24033.1"/>
    </source>
</evidence>
<sequence>MEKRVTGGQLLASTLKTAKVSKVFALHGGHLEAFYKGCAEEGLALVDTRHEAVAGHAAEGYARATGKLGVCVITAGPGFGNAITAIMNAYLDASPVLFIIGAAPLREAETNPLQGGFDQIAVATPISKRAFRITNTERIPDLIAMAIRTSMTGRRGPVVVEVPIDVLHMTVPLSAVTRPAGLFVAPKPAPSLDETRKLLDLLESAERPVIIAGGDARFSGCEAALKAFAESSGIPVFQGKRGYGLLPAEHPLNGHDASNLGALTARAEQGADLVILLGTRLGLFLGGRGNSVIPANAKLVQIYSDAAEIGRIRDVELAVAADSDSTLKALLTASAGKRWPNWKAWSEKVCNLKKELAENFRKVPAETPLGVHPYHAMAEVAQFFGSGAIYAVDGGEAGQWAVNHTVVDGPGRVQTTGYLGALGVAQGYAIGAQVACPSDSVVLVTGDGSLGFQIQEFDSMVRHGLPITTVVLNNEIWGMSLHGQQIMYGEDYSAISRLGGTNYALIAEAFGCYGERVERLSEIIPALERARASGKPACIEIMTDPDVVSPGLVRMLGNVADDGSEIMIPYYENIPKSLG</sequence>
<dbReference type="CDD" id="cd02004">
    <property type="entry name" value="TPP_BZL_OCoD_HPCL"/>
    <property type="match status" value="1"/>
</dbReference>
<dbReference type="EMBL" id="CAADIL010000003">
    <property type="protein sequence ID" value="VFR61879.1"/>
    <property type="molecule type" value="Genomic_DNA"/>
</dbReference>
<dbReference type="Gene3D" id="3.40.50.970">
    <property type="match status" value="2"/>
</dbReference>
<dbReference type="Gene3D" id="3.40.50.1220">
    <property type="entry name" value="TPP-binding domain"/>
    <property type="match status" value="1"/>
</dbReference>
<dbReference type="SUPFAM" id="SSF52467">
    <property type="entry name" value="DHS-like NAD/FAD-binding domain"/>
    <property type="match status" value="1"/>
</dbReference>
<evidence type="ECO:0000256" key="3">
    <source>
        <dbReference type="ARBA" id="ARBA00007812"/>
    </source>
</evidence>
<keyword evidence="5 6" id="KW-0786">Thiamine pyrophosphate</keyword>
<organism evidence="12">
    <name type="scientific">plant metagenome</name>
    <dbReference type="NCBI Taxonomy" id="1297885"/>
    <lineage>
        <taxon>unclassified sequences</taxon>
        <taxon>metagenomes</taxon>
        <taxon>organismal metagenomes</taxon>
    </lineage>
</organism>
<evidence type="ECO:0000313" key="11">
    <source>
        <dbReference type="EMBL" id="VFR61879.1"/>
    </source>
</evidence>
<dbReference type="GO" id="GO:0005948">
    <property type="term" value="C:acetolactate synthase complex"/>
    <property type="evidence" value="ECO:0007669"/>
    <property type="project" value="TreeGrafter"/>
</dbReference>
<dbReference type="CDD" id="cd07035">
    <property type="entry name" value="TPP_PYR_POX_like"/>
    <property type="match status" value="1"/>
</dbReference>
<evidence type="ECO:0000256" key="5">
    <source>
        <dbReference type="ARBA" id="ARBA00023052"/>
    </source>
</evidence>
<dbReference type="GO" id="GO:0009099">
    <property type="term" value="P:L-valine biosynthetic process"/>
    <property type="evidence" value="ECO:0007669"/>
    <property type="project" value="TreeGrafter"/>
</dbReference>
<evidence type="ECO:0000313" key="12">
    <source>
        <dbReference type="EMBL" id="VFR88314.1"/>
    </source>
</evidence>
<dbReference type="InterPro" id="IPR029061">
    <property type="entry name" value="THDP-binding"/>
</dbReference>
<dbReference type="InterPro" id="IPR045229">
    <property type="entry name" value="TPP_enz"/>
</dbReference>
<dbReference type="InterPro" id="IPR011766">
    <property type="entry name" value="TPP_enzyme_TPP-bd"/>
</dbReference>
<dbReference type="GO" id="GO:0009097">
    <property type="term" value="P:isoleucine biosynthetic process"/>
    <property type="evidence" value="ECO:0007669"/>
    <property type="project" value="TreeGrafter"/>
</dbReference>
<gene>
    <name evidence="10" type="ORF">ANDA3_1275</name>
    <name evidence="11" type="ORF">DAR2_1145</name>
    <name evidence="12" type="ORF">DAR3_1141</name>
</gene>
<dbReference type="Pfam" id="PF02775">
    <property type="entry name" value="TPP_enzyme_C"/>
    <property type="match status" value="1"/>
</dbReference>
<evidence type="ECO:0000259" key="9">
    <source>
        <dbReference type="Pfam" id="PF02776"/>
    </source>
</evidence>
<dbReference type="PANTHER" id="PTHR18968:SF166">
    <property type="entry name" value="2-HYDROXYACYL-COA LYASE 2"/>
    <property type="match status" value="1"/>
</dbReference>
<dbReference type="GO" id="GO:0030976">
    <property type="term" value="F:thiamine pyrophosphate binding"/>
    <property type="evidence" value="ECO:0007669"/>
    <property type="project" value="InterPro"/>
</dbReference>
<protein>
    <submittedName>
        <fullName evidence="12">Acetolactate synthase large subunit</fullName>
        <ecNumber evidence="12">2.2.1.6</ecNumber>
    </submittedName>
</protein>
<name>A0A484UPG4_9ZZZZ</name>
<dbReference type="GO" id="GO:0050660">
    <property type="term" value="F:flavin adenine dinucleotide binding"/>
    <property type="evidence" value="ECO:0007669"/>
    <property type="project" value="TreeGrafter"/>
</dbReference>
<dbReference type="InterPro" id="IPR029035">
    <property type="entry name" value="DHS-like_NAD/FAD-binding_dom"/>
</dbReference>
<comment type="cofactor">
    <cofactor evidence="2">
        <name>thiamine diphosphate</name>
        <dbReference type="ChEBI" id="CHEBI:58937"/>
    </cofactor>
</comment>
<dbReference type="InterPro" id="IPR012000">
    <property type="entry name" value="Thiamin_PyroP_enz_cen_dom"/>
</dbReference>
<dbReference type="GO" id="GO:0003984">
    <property type="term" value="F:acetolactate synthase activity"/>
    <property type="evidence" value="ECO:0007669"/>
    <property type="project" value="UniProtKB-EC"/>
</dbReference>
<dbReference type="FunFam" id="3.40.50.970:FF:000007">
    <property type="entry name" value="Acetolactate synthase"/>
    <property type="match status" value="1"/>
</dbReference>
<evidence type="ECO:0000256" key="6">
    <source>
        <dbReference type="RuleBase" id="RU362132"/>
    </source>
</evidence>
<dbReference type="GO" id="GO:0000287">
    <property type="term" value="F:magnesium ion binding"/>
    <property type="evidence" value="ECO:0007669"/>
    <property type="project" value="InterPro"/>
</dbReference>
<evidence type="ECO:0000256" key="1">
    <source>
        <dbReference type="ARBA" id="ARBA00001946"/>
    </source>
</evidence>
<comment type="similarity">
    <text evidence="3 6">Belongs to the TPP enzyme family.</text>
</comment>
<keyword evidence="12" id="KW-0808">Transferase</keyword>
<evidence type="ECO:0000256" key="4">
    <source>
        <dbReference type="ARBA" id="ARBA00022723"/>
    </source>
</evidence>
<feature type="domain" description="Thiamine pyrophosphate enzyme N-terminal TPP-binding" evidence="9">
    <location>
        <begin position="6"/>
        <end position="121"/>
    </location>
</feature>
<dbReference type="AlphaFoldDB" id="A0A484UPG4"/>
<dbReference type="Pfam" id="PF00205">
    <property type="entry name" value="TPP_enzyme_M"/>
    <property type="match status" value="1"/>
</dbReference>
<dbReference type="SUPFAM" id="SSF52518">
    <property type="entry name" value="Thiamin diphosphate-binding fold (THDP-binding)"/>
    <property type="match status" value="2"/>
</dbReference>
<dbReference type="InterPro" id="IPR000399">
    <property type="entry name" value="TPP-bd_CS"/>
</dbReference>
<reference evidence="12" key="1">
    <citation type="submission" date="2019-03" db="EMBL/GenBank/DDBJ databases">
        <authorList>
            <person name="Danneels B."/>
        </authorList>
    </citation>
    <scope>NUCLEOTIDE SEQUENCE</scope>
</reference>
<accession>A0A484UPG4</accession>
<dbReference type="Pfam" id="PF02776">
    <property type="entry name" value="TPP_enzyme_N"/>
    <property type="match status" value="1"/>
</dbReference>
<comment type="cofactor">
    <cofactor evidence="1">
        <name>Mg(2+)</name>
        <dbReference type="ChEBI" id="CHEBI:18420"/>
    </cofactor>
</comment>
<evidence type="ECO:0000259" key="8">
    <source>
        <dbReference type="Pfam" id="PF02775"/>
    </source>
</evidence>